<dbReference type="Proteomes" id="UP000739538">
    <property type="component" value="Unassembled WGS sequence"/>
</dbReference>
<accession>A0A956SCN8</accession>
<sequence length="228" mass="25045">MTHFIDTEEGRIEIRHAPPADWQVPTWWHALTLQRARAGTSPHPWQIQLPADQCIAGVPAFPLTHASREQAVAVSKFQRLVLPAALGLFLEYEFLGTVLPLPYLGEESDGRWSSGLLLLGHSTAMKAGAEDATRKEAYETAFGPGATQLLLSFVHACTEAWAQAGLPPRKLGPLEVSPIDGSRSLFADFGVAENRLVHLPPQIDEDDPIWLPMRRSGSSVVWRIEGDS</sequence>
<dbReference type="AlphaFoldDB" id="A0A956SCN8"/>
<dbReference type="EMBL" id="JAGQHS010000025">
    <property type="protein sequence ID" value="MCA9755541.1"/>
    <property type="molecule type" value="Genomic_DNA"/>
</dbReference>
<reference evidence="1" key="2">
    <citation type="journal article" date="2021" name="Microbiome">
        <title>Successional dynamics and alternative stable states in a saline activated sludge microbial community over 9 years.</title>
        <authorList>
            <person name="Wang Y."/>
            <person name="Ye J."/>
            <person name="Ju F."/>
            <person name="Liu L."/>
            <person name="Boyd J.A."/>
            <person name="Deng Y."/>
            <person name="Parks D.H."/>
            <person name="Jiang X."/>
            <person name="Yin X."/>
            <person name="Woodcroft B.J."/>
            <person name="Tyson G.W."/>
            <person name="Hugenholtz P."/>
            <person name="Polz M.F."/>
            <person name="Zhang T."/>
        </authorList>
    </citation>
    <scope>NUCLEOTIDE SEQUENCE</scope>
    <source>
        <strain evidence="1">HKST-UBA02</strain>
    </source>
</reference>
<evidence type="ECO:0000313" key="1">
    <source>
        <dbReference type="EMBL" id="MCA9755541.1"/>
    </source>
</evidence>
<name>A0A956SCN8_UNCEI</name>
<reference evidence="1" key="1">
    <citation type="submission" date="2020-04" db="EMBL/GenBank/DDBJ databases">
        <authorList>
            <person name="Zhang T."/>
        </authorList>
    </citation>
    <scope>NUCLEOTIDE SEQUENCE</scope>
    <source>
        <strain evidence="1">HKST-UBA02</strain>
    </source>
</reference>
<protein>
    <submittedName>
        <fullName evidence="1">Uncharacterized protein</fullName>
    </submittedName>
</protein>
<gene>
    <name evidence="1" type="ORF">KDA27_07045</name>
</gene>
<evidence type="ECO:0000313" key="2">
    <source>
        <dbReference type="Proteomes" id="UP000739538"/>
    </source>
</evidence>
<proteinExistence type="predicted"/>
<organism evidence="1 2">
    <name type="scientific">Eiseniibacteriota bacterium</name>
    <dbReference type="NCBI Taxonomy" id="2212470"/>
    <lineage>
        <taxon>Bacteria</taxon>
        <taxon>Candidatus Eiseniibacteriota</taxon>
    </lineage>
</organism>
<comment type="caution">
    <text evidence="1">The sequence shown here is derived from an EMBL/GenBank/DDBJ whole genome shotgun (WGS) entry which is preliminary data.</text>
</comment>